<protein>
    <submittedName>
        <fullName evidence="4">TetR/AcrR family transcriptional regulator</fullName>
    </submittedName>
</protein>
<name>A0A831XMJ4_GEOME</name>
<dbReference type="SUPFAM" id="SSF46689">
    <property type="entry name" value="Homeodomain-like"/>
    <property type="match status" value="1"/>
</dbReference>
<evidence type="ECO:0000313" key="4">
    <source>
        <dbReference type="EMBL" id="HEN43241.1"/>
    </source>
</evidence>
<organism evidence="4">
    <name type="scientific">Geobacter metallireducens</name>
    <dbReference type="NCBI Taxonomy" id="28232"/>
    <lineage>
        <taxon>Bacteria</taxon>
        <taxon>Pseudomonadati</taxon>
        <taxon>Thermodesulfobacteriota</taxon>
        <taxon>Desulfuromonadia</taxon>
        <taxon>Geobacterales</taxon>
        <taxon>Geobacteraceae</taxon>
        <taxon>Geobacter</taxon>
    </lineage>
</organism>
<feature type="domain" description="HTH tetR-type" evidence="3">
    <location>
        <begin position="11"/>
        <end position="71"/>
    </location>
</feature>
<dbReference type="Gene3D" id="1.10.10.60">
    <property type="entry name" value="Homeodomain-like"/>
    <property type="match status" value="1"/>
</dbReference>
<dbReference type="Pfam" id="PF00440">
    <property type="entry name" value="TetR_N"/>
    <property type="match status" value="1"/>
</dbReference>
<sequence>MTVREQPRPDADCRDTLIAVATPLFAEKGFNGVSVREIAGYARVNVSMISYYFGGKEGLYAAVLNEQFAVLKRVAEIRTMEMDPLKQFELYVRATVARYRKNPYLLRFYTSELTNPTPCFVTIVKPAIQGVVKILQETFADGLSHHQFREGLDPTDTALALAGMINFYFLLEPATGDLVDHSPERDEELIRHIMDIFTNGVLK</sequence>
<dbReference type="SUPFAM" id="SSF48498">
    <property type="entry name" value="Tetracyclin repressor-like, C-terminal domain"/>
    <property type="match status" value="1"/>
</dbReference>
<dbReference type="PANTHER" id="PTHR30055">
    <property type="entry name" value="HTH-TYPE TRANSCRIPTIONAL REGULATOR RUTR"/>
    <property type="match status" value="1"/>
</dbReference>
<evidence type="ECO:0000256" key="1">
    <source>
        <dbReference type="ARBA" id="ARBA00023125"/>
    </source>
</evidence>
<reference evidence="4" key="1">
    <citation type="journal article" date="2020" name="mSystems">
        <title>Genome- and Community-Level Interaction Insights into Carbon Utilization and Element Cycling Functions of Hydrothermarchaeota in Hydrothermal Sediment.</title>
        <authorList>
            <person name="Zhou Z."/>
            <person name="Liu Y."/>
            <person name="Xu W."/>
            <person name="Pan J."/>
            <person name="Luo Z.H."/>
            <person name="Li M."/>
        </authorList>
    </citation>
    <scope>NUCLEOTIDE SEQUENCE [LARGE SCALE GENOMIC DNA]</scope>
    <source>
        <strain evidence="4">SpSt-349</strain>
    </source>
</reference>
<keyword evidence="1 2" id="KW-0238">DNA-binding</keyword>
<dbReference type="InterPro" id="IPR009057">
    <property type="entry name" value="Homeodomain-like_sf"/>
</dbReference>
<dbReference type="InterPro" id="IPR036271">
    <property type="entry name" value="Tet_transcr_reg_TetR-rel_C_sf"/>
</dbReference>
<dbReference type="Gene3D" id="1.10.357.10">
    <property type="entry name" value="Tetracycline Repressor, domain 2"/>
    <property type="match status" value="1"/>
</dbReference>
<dbReference type="InterPro" id="IPR001647">
    <property type="entry name" value="HTH_TetR"/>
</dbReference>
<gene>
    <name evidence="4" type="ORF">ENQ87_12875</name>
</gene>
<dbReference type="GO" id="GO:0003700">
    <property type="term" value="F:DNA-binding transcription factor activity"/>
    <property type="evidence" value="ECO:0007669"/>
    <property type="project" value="TreeGrafter"/>
</dbReference>
<feature type="DNA-binding region" description="H-T-H motif" evidence="2">
    <location>
        <begin position="34"/>
        <end position="53"/>
    </location>
</feature>
<dbReference type="PROSITE" id="PS50977">
    <property type="entry name" value="HTH_TETR_2"/>
    <property type="match status" value="1"/>
</dbReference>
<proteinExistence type="predicted"/>
<evidence type="ECO:0000259" key="3">
    <source>
        <dbReference type="PROSITE" id="PS50977"/>
    </source>
</evidence>
<dbReference type="InterPro" id="IPR050109">
    <property type="entry name" value="HTH-type_TetR-like_transc_reg"/>
</dbReference>
<dbReference type="AlphaFoldDB" id="A0A831XMJ4"/>
<dbReference type="GO" id="GO:0000976">
    <property type="term" value="F:transcription cis-regulatory region binding"/>
    <property type="evidence" value="ECO:0007669"/>
    <property type="project" value="TreeGrafter"/>
</dbReference>
<evidence type="ECO:0000256" key="2">
    <source>
        <dbReference type="PROSITE-ProRule" id="PRU00335"/>
    </source>
</evidence>
<dbReference type="PRINTS" id="PR00455">
    <property type="entry name" value="HTHTETR"/>
</dbReference>
<dbReference type="PANTHER" id="PTHR30055:SF233">
    <property type="entry name" value="REGULATORY PROTEIN TETR"/>
    <property type="match status" value="1"/>
</dbReference>
<accession>A0A831XMJ4</accession>
<comment type="caution">
    <text evidence="4">The sequence shown here is derived from an EMBL/GenBank/DDBJ whole genome shotgun (WGS) entry which is preliminary data.</text>
</comment>
<dbReference type="EMBL" id="DSOV01000056">
    <property type="protein sequence ID" value="HEN43241.1"/>
    <property type="molecule type" value="Genomic_DNA"/>
</dbReference>